<protein>
    <submittedName>
        <fullName evidence="1">Uncharacterized protein</fullName>
    </submittedName>
</protein>
<organism evidence="1 2">
    <name type="scientific">Cohnella suwonensis</name>
    <dbReference type="NCBI Taxonomy" id="696072"/>
    <lineage>
        <taxon>Bacteria</taxon>
        <taxon>Bacillati</taxon>
        <taxon>Bacillota</taxon>
        <taxon>Bacilli</taxon>
        <taxon>Bacillales</taxon>
        <taxon>Paenibacillaceae</taxon>
        <taxon>Cohnella</taxon>
    </lineage>
</organism>
<sequence length="57" mass="6279">MESGISENSFSLAMLKPDEVEEIRAMEQKMSEKVGHPISLIVYQADIGEDIASGRPN</sequence>
<evidence type="ECO:0000313" key="2">
    <source>
        <dbReference type="Proteomes" id="UP001596105"/>
    </source>
</evidence>
<evidence type="ECO:0000313" key="1">
    <source>
        <dbReference type="EMBL" id="MFC5469777.1"/>
    </source>
</evidence>
<dbReference type="Proteomes" id="UP001596105">
    <property type="component" value="Unassembled WGS sequence"/>
</dbReference>
<proteinExistence type="predicted"/>
<comment type="caution">
    <text evidence="1">The sequence shown here is derived from an EMBL/GenBank/DDBJ whole genome shotgun (WGS) entry which is preliminary data.</text>
</comment>
<accession>A0ABW0LY22</accession>
<name>A0ABW0LY22_9BACL</name>
<dbReference type="EMBL" id="JBHSMH010000041">
    <property type="protein sequence ID" value="MFC5469777.1"/>
    <property type="molecule type" value="Genomic_DNA"/>
</dbReference>
<keyword evidence="2" id="KW-1185">Reference proteome</keyword>
<dbReference type="RefSeq" id="WP_209745536.1">
    <property type="nucleotide sequence ID" value="NZ_JBHSMH010000041.1"/>
</dbReference>
<reference evidence="2" key="1">
    <citation type="journal article" date="2019" name="Int. J. Syst. Evol. Microbiol.">
        <title>The Global Catalogue of Microorganisms (GCM) 10K type strain sequencing project: providing services to taxonomists for standard genome sequencing and annotation.</title>
        <authorList>
            <consortium name="The Broad Institute Genomics Platform"/>
            <consortium name="The Broad Institute Genome Sequencing Center for Infectious Disease"/>
            <person name="Wu L."/>
            <person name="Ma J."/>
        </authorList>
    </citation>
    <scope>NUCLEOTIDE SEQUENCE [LARGE SCALE GENOMIC DNA]</scope>
    <source>
        <strain evidence="2">CCUG 57113</strain>
    </source>
</reference>
<gene>
    <name evidence="1" type="ORF">ACFPPD_13670</name>
</gene>